<dbReference type="InterPro" id="IPR000719">
    <property type="entry name" value="Prot_kinase_dom"/>
</dbReference>
<dbReference type="InterPro" id="IPR011009">
    <property type="entry name" value="Kinase-like_dom_sf"/>
</dbReference>
<feature type="binding site" evidence="3">
    <location>
        <position position="132"/>
    </location>
    <ligand>
        <name>ATP</name>
        <dbReference type="ChEBI" id="CHEBI:30616"/>
    </ligand>
</feature>
<keyword evidence="1 3" id="KW-0547">Nucleotide-binding</keyword>
<dbReference type="PROSITE" id="PS00108">
    <property type="entry name" value="PROTEIN_KINASE_ST"/>
    <property type="match status" value="1"/>
</dbReference>
<dbReference type="Gene3D" id="1.10.510.10">
    <property type="entry name" value="Transferase(Phosphotransferase) domain 1"/>
    <property type="match status" value="1"/>
</dbReference>
<dbReference type="PANTHER" id="PTHR24347">
    <property type="entry name" value="SERINE/THREONINE-PROTEIN KINASE"/>
    <property type="match status" value="1"/>
</dbReference>
<keyword evidence="2 3" id="KW-0067">ATP-binding</keyword>
<evidence type="ECO:0000256" key="3">
    <source>
        <dbReference type="PROSITE-ProRule" id="PRU10141"/>
    </source>
</evidence>
<gene>
    <name evidence="6" type="ORF">Ctob_012297</name>
</gene>
<dbReference type="Proteomes" id="UP000037460">
    <property type="component" value="Unassembled WGS sequence"/>
</dbReference>
<feature type="domain" description="Protein kinase" evidence="5">
    <location>
        <begin position="103"/>
        <end position="387"/>
    </location>
</feature>
<evidence type="ECO:0000256" key="2">
    <source>
        <dbReference type="ARBA" id="ARBA00022840"/>
    </source>
</evidence>
<dbReference type="SUPFAM" id="SSF56112">
    <property type="entry name" value="Protein kinase-like (PK-like)"/>
    <property type="match status" value="1"/>
</dbReference>
<dbReference type="GO" id="GO:0004674">
    <property type="term" value="F:protein serine/threonine kinase activity"/>
    <property type="evidence" value="ECO:0007669"/>
    <property type="project" value="UniProtKB-KW"/>
</dbReference>
<protein>
    <submittedName>
        <fullName evidence="6">Calcium calmodulin-dependent protein kinase type 1g</fullName>
    </submittedName>
</protein>
<keyword evidence="6" id="KW-0418">Kinase</keyword>
<organism evidence="6 7">
    <name type="scientific">Chrysochromulina tobinii</name>
    <dbReference type="NCBI Taxonomy" id="1460289"/>
    <lineage>
        <taxon>Eukaryota</taxon>
        <taxon>Haptista</taxon>
        <taxon>Haptophyta</taxon>
        <taxon>Prymnesiophyceae</taxon>
        <taxon>Prymnesiales</taxon>
        <taxon>Chrysochromulinaceae</taxon>
        <taxon>Chrysochromulina</taxon>
    </lineage>
</organism>
<dbReference type="EMBL" id="JWZX01002812">
    <property type="protein sequence ID" value="KOO26735.1"/>
    <property type="molecule type" value="Genomic_DNA"/>
</dbReference>
<dbReference type="AlphaFoldDB" id="A0A0M0JJR5"/>
<reference evidence="7" key="1">
    <citation type="journal article" date="2015" name="PLoS Genet.">
        <title>Genome Sequence and Transcriptome Analyses of Chrysochromulina tobin: Metabolic Tools for Enhanced Algal Fitness in the Prominent Order Prymnesiales (Haptophyceae).</title>
        <authorList>
            <person name="Hovde B.T."/>
            <person name="Deodato C.R."/>
            <person name="Hunsperger H.M."/>
            <person name="Ryken S.A."/>
            <person name="Yost W."/>
            <person name="Jha R.K."/>
            <person name="Patterson J."/>
            <person name="Monnat R.J. Jr."/>
            <person name="Barlow S.B."/>
            <person name="Starkenburg S.R."/>
            <person name="Cattolico R.A."/>
        </authorList>
    </citation>
    <scope>NUCLEOTIDE SEQUENCE</scope>
    <source>
        <strain evidence="7">CCMP291</strain>
    </source>
</reference>
<comment type="caution">
    <text evidence="6">The sequence shown here is derived from an EMBL/GenBank/DDBJ whole genome shotgun (WGS) entry which is preliminary data.</text>
</comment>
<dbReference type="PROSITE" id="PS50011">
    <property type="entry name" value="PROTEIN_KINASE_DOM"/>
    <property type="match status" value="1"/>
</dbReference>
<sequence length="391" mass="43176">MLSPSKRMLTVMFENEAQGSIKPAQKGKAAAPAHKENAPIANIKGRGAKPVGRGNGGKGLGVLWKLWLPARREHVSDLVVSKNEDQKHAGVRCLDGIAFNDHYRVLQKLGAGAFGTVSKVERVSDGKEFAAKEVLFSQCKLKGQWNAAHDEVRVWTAVSWTYHPSILQLVEVVHLENVSLHLVTELMSGGDLQDAIDGGVYSAEMSEKNVRLITVQIAAAIAHLHQAHSMAHRDIKPQNVLCRSRTNPMKAGSLKLTDFGFSAEFSGSPKEPCFSLYAGSMDYFAPELARIVRAVRRKEPQEGMKYGAAVDCYALGCVVYQMLHGSTPYFHQDEDTQLDNIIEGGLAYPLNSFGQVSSSCMDFMQKLLEPDQLHRMTIEEAMRHKWLKGCM</sequence>
<dbReference type="Pfam" id="PF00069">
    <property type="entry name" value="Pkinase"/>
    <property type="match status" value="1"/>
</dbReference>
<proteinExistence type="inferred from homology"/>
<dbReference type="GO" id="GO:0005524">
    <property type="term" value="F:ATP binding"/>
    <property type="evidence" value="ECO:0007669"/>
    <property type="project" value="UniProtKB-UniRule"/>
</dbReference>
<name>A0A0M0JJR5_9EUKA</name>
<evidence type="ECO:0000313" key="6">
    <source>
        <dbReference type="EMBL" id="KOO26735.1"/>
    </source>
</evidence>
<dbReference type="SMART" id="SM00220">
    <property type="entry name" value="S_TKc"/>
    <property type="match status" value="1"/>
</dbReference>
<keyword evidence="6" id="KW-0808">Transferase</keyword>
<evidence type="ECO:0000259" key="5">
    <source>
        <dbReference type="PROSITE" id="PS50011"/>
    </source>
</evidence>
<dbReference type="InterPro" id="IPR008271">
    <property type="entry name" value="Ser/Thr_kinase_AS"/>
</dbReference>
<comment type="similarity">
    <text evidence="4">Belongs to the protein kinase superfamily.</text>
</comment>
<dbReference type="InterPro" id="IPR017441">
    <property type="entry name" value="Protein_kinase_ATP_BS"/>
</dbReference>
<dbReference type="PROSITE" id="PS00107">
    <property type="entry name" value="PROTEIN_KINASE_ATP"/>
    <property type="match status" value="1"/>
</dbReference>
<keyword evidence="7" id="KW-1185">Reference proteome</keyword>
<dbReference type="OrthoDB" id="248923at2759"/>
<keyword evidence="4" id="KW-0723">Serine/threonine-protein kinase</keyword>
<evidence type="ECO:0000313" key="7">
    <source>
        <dbReference type="Proteomes" id="UP000037460"/>
    </source>
</evidence>
<evidence type="ECO:0000256" key="4">
    <source>
        <dbReference type="RuleBase" id="RU000304"/>
    </source>
</evidence>
<evidence type="ECO:0000256" key="1">
    <source>
        <dbReference type="ARBA" id="ARBA00022741"/>
    </source>
</evidence>
<accession>A0A0M0JJR5</accession>